<dbReference type="EMBL" id="JBEPEK010000026">
    <property type="protein sequence ID" value="MER7178993.1"/>
    <property type="molecule type" value="Genomic_DNA"/>
</dbReference>
<dbReference type="Proteomes" id="UP001474181">
    <property type="component" value="Unassembled WGS sequence"/>
</dbReference>
<dbReference type="InterPro" id="IPR039261">
    <property type="entry name" value="FNR_nucleotide-bd"/>
</dbReference>
<dbReference type="RefSeq" id="WP_350777809.1">
    <property type="nucleotide sequence ID" value="NZ_JBEPEK010000026.1"/>
</dbReference>
<name>A0ABV1WRE9_9ACTN</name>
<dbReference type="InterPro" id="IPR007037">
    <property type="entry name" value="SIP_rossman_dom"/>
</dbReference>
<evidence type="ECO:0000259" key="1">
    <source>
        <dbReference type="Pfam" id="PF04954"/>
    </source>
</evidence>
<protein>
    <submittedName>
        <fullName evidence="2">SIP domain-containing protein</fullName>
    </submittedName>
</protein>
<accession>A0ABV1WRE9</accession>
<keyword evidence="3" id="KW-1185">Reference proteome</keyword>
<sequence>METETPADRLPLAHGDRLDWLDRGGKSLPASVRRLAAAPGGVGYVAGEAWTVQAVRHGFVWEAGWDRRSVLTKPF</sequence>
<feature type="domain" description="SIP-like Rossmann fold" evidence="1">
    <location>
        <begin position="1"/>
        <end position="74"/>
    </location>
</feature>
<organism evidence="2 3">
    <name type="scientific">Streptomyces hyaluromycini</name>
    <dbReference type="NCBI Taxonomy" id="1377993"/>
    <lineage>
        <taxon>Bacteria</taxon>
        <taxon>Bacillati</taxon>
        <taxon>Actinomycetota</taxon>
        <taxon>Actinomycetes</taxon>
        <taxon>Kitasatosporales</taxon>
        <taxon>Streptomycetaceae</taxon>
        <taxon>Streptomyces</taxon>
    </lineage>
</organism>
<comment type="caution">
    <text evidence="2">The sequence shown here is derived from an EMBL/GenBank/DDBJ whole genome shotgun (WGS) entry which is preliminary data.</text>
</comment>
<gene>
    <name evidence="2" type="ORF">ABT404_05840</name>
</gene>
<proteinExistence type="predicted"/>
<evidence type="ECO:0000313" key="2">
    <source>
        <dbReference type="EMBL" id="MER7178993.1"/>
    </source>
</evidence>
<dbReference type="Gene3D" id="3.40.50.80">
    <property type="entry name" value="Nucleotide-binding domain of ferredoxin-NADP reductase (FNR) module"/>
    <property type="match status" value="1"/>
</dbReference>
<reference evidence="2 3" key="1">
    <citation type="submission" date="2024-06" db="EMBL/GenBank/DDBJ databases">
        <title>The Natural Products Discovery Center: Release of the First 8490 Sequenced Strains for Exploring Actinobacteria Biosynthetic Diversity.</title>
        <authorList>
            <person name="Kalkreuter E."/>
            <person name="Kautsar S.A."/>
            <person name="Yang D."/>
            <person name="Bader C.D."/>
            <person name="Teijaro C.N."/>
            <person name="Fluegel L."/>
            <person name="Davis C.M."/>
            <person name="Simpson J.R."/>
            <person name="Lauterbach L."/>
            <person name="Steele A.D."/>
            <person name="Gui C."/>
            <person name="Meng S."/>
            <person name="Li G."/>
            <person name="Viehrig K."/>
            <person name="Ye F."/>
            <person name="Su P."/>
            <person name="Kiefer A.F."/>
            <person name="Nichols A."/>
            <person name="Cepeda A.J."/>
            <person name="Yan W."/>
            <person name="Fan B."/>
            <person name="Jiang Y."/>
            <person name="Adhikari A."/>
            <person name="Zheng C.-J."/>
            <person name="Schuster L."/>
            <person name="Cowan T.M."/>
            <person name="Smanski M.J."/>
            <person name="Chevrette M.G."/>
            <person name="De Carvalho L.P.S."/>
            <person name="Shen B."/>
        </authorList>
    </citation>
    <scope>NUCLEOTIDE SEQUENCE [LARGE SCALE GENOMIC DNA]</scope>
    <source>
        <strain evidence="2 3">NPDC000234</strain>
    </source>
</reference>
<dbReference type="Pfam" id="PF04954">
    <property type="entry name" value="SIP"/>
    <property type="match status" value="1"/>
</dbReference>
<evidence type="ECO:0000313" key="3">
    <source>
        <dbReference type="Proteomes" id="UP001474181"/>
    </source>
</evidence>